<dbReference type="InterPro" id="IPR020846">
    <property type="entry name" value="MFS_dom"/>
</dbReference>
<name>A0A9Q8ZEU3_CURCL</name>
<keyword evidence="5 8" id="KW-1133">Transmembrane helix</keyword>
<keyword evidence="4 8" id="KW-0812">Transmembrane</keyword>
<dbReference type="Pfam" id="PF00083">
    <property type="entry name" value="Sugar_tr"/>
    <property type="match status" value="1"/>
</dbReference>
<dbReference type="InterPro" id="IPR005828">
    <property type="entry name" value="MFS_sugar_transport-like"/>
</dbReference>
<keyword evidence="3" id="KW-0813">Transport</keyword>
<dbReference type="EMBL" id="CP089279">
    <property type="protein sequence ID" value="USP80702.1"/>
    <property type="molecule type" value="Genomic_DNA"/>
</dbReference>
<dbReference type="VEuPathDB" id="FungiDB:yc1106_07976"/>
<feature type="domain" description="Major facilitator superfamily (MFS) profile" evidence="9">
    <location>
        <begin position="537"/>
        <end position="1039"/>
    </location>
</feature>
<evidence type="ECO:0000313" key="10">
    <source>
        <dbReference type="EMBL" id="USP80702.1"/>
    </source>
</evidence>
<feature type="transmembrane region" description="Helical" evidence="8">
    <location>
        <begin position="107"/>
        <end position="127"/>
    </location>
</feature>
<feature type="transmembrane region" description="Helical" evidence="8">
    <location>
        <begin position="360"/>
        <end position="387"/>
    </location>
</feature>
<feature type="transmembrane region" description="Helical" evidence="8">
    <location>
        <begin position="762"/>
        <end position="782"/>
    </location>
</feature>
<dbReference type="InterPro" id="IPR050360">
    <property type="entry name" value="MFS_Sugar_Transporters"/>
</dbReference>
<feature type="region of interest" description="Disordered" evidence="7">
    <location>
        <begin position="1139"/>
        <end position="1159"/>
    </location>
</feature>
<feature type="transmembrane region" description="Helical" evidence="8">
    <location>
        <begin position="603"/>
        <end position="622"/>
    </location>
</feature>
<feature type="transmembrane region" description="Helical" evidence="8">
    <location>
        <begin position="261"/>
        <end position="283"/>
    </location>
</feature>
<dbReference type="PRINTS" id="PR00171">
    <property type="entry name" value="SUGRTRNSPORT"/>
</dbReference>
<proteinExistence type="inferred from homology"/>
<feature type="transmembrane region" description="Helical" evidence="8">
    <location>
        <begin position="303"/>
        <end position="320"/>
    </location>
</feature>
<evidence type="ECO:0000256" key="2">
    <source>
        <dbReference type="ARBA" id="ARBA00010992"/>
    </source>
</evidence>
<dbReference type="SUPFAM" id="SSF103473">
    <property type="entry name" value="MFS general substrate transporter"/>
    <property type="match status" value="2"/>
</dbReference>
<evidence type="ECO:0000256" key="6">
    <source>
        <dbReference type="ARBA" id="ARBA00023136"/>
    </source>
</evidence>
<comment type="similarity">
    <text evidence="2">Belongs to the major facilitator superfamily. Sugar transporter (TC 2.A.1.1) family.</text>
</comment>
<feature type="transmembrane region" description="Helical" evidence="8">
    <location>
        <begin position="628"/>
        <end position="653"/>
    </location>
</feature>
<feature type="transmembrane region" description="Helical" evidence="8">
    <location>
        <begin position="83"/>
        <end position="101"/>
    </location>
</feature>
<dbReference type="InterPro" id="IPR003663">
    <property type="entry name" value="Sugar/inositol_transpt"/>
</dbReference>
<protein>
    <submittedName>
        <fullName evidence="10">MFS-type transporter YusP</fullName>
    </submittedName>
</protein>
<feature type="transmembrane region" description="Helical" evidence="8">
    <location>
        <begin position="430"/>
        <end position="448"/>
    </location>
</feature>
<organism evidence="10 11">
    <name type="scientific">Curvularia clavata</name>
    <dbReference type="NCBI Taxonomy" id="95742"/>
    <lineage>
        <taxon>Eukaryota</taxon>
        <taxon>Fungi</taxon>
        <taxon>Dikarya</taxon>
        <taxon>Ascomycota</taxon>
        <taxon>Pezizomycotina</taxon>
        <taxon>Dothideomycetes</taxon>
        <taxon>Pleosporomycetidae</taxon>
        <taxon>Pleosporales</taxon>
        <taxon>Pleosporineae</taxon>
        <taxon>Pleosporaceae</taxon>
        <taxon>Curvularia</taxon>
    </lineage>
</organism>
<evidence type="ECO:0000256" key="4">
    <source>
        <dbReference type="ARBA" id="ARBA00022692"/>
    </source>
</evidence>
<evidence type="ECO:0000256" key="7">
    <source>
        <dbReference type="SAM" id="MobiDB-lite"/>
    </source>
</evidence>
<sequence length="1511" mass="164296">MPELKGRALLLTVSLLTSLGFMLIGYDNGLMGGLVGAPAFNNTFDHPSSGMIGTIVAIFEIGCFLGAMATAVFGEKLGRRKSVAIGAVISIIGAVLQATAYGRAHLIVGRIVSGVGLGIINSTVPVMQAEFSPKASRGIYVCAQLSTLNLGILIVYWIDYGFVSHTSSYAWRVPTILQCIILIGILVLVTLIPETPRWLASHDRPDECLKVLARIHDTDENNTEVQRLHTVITETVAYEASRQAGWKDIVKSDPIKSRRRFLIACGIQMFQQLGGINAIIYYSGTLFQKSIGFDTHMSALMSGFLQTWFFVASFIPWFLIDRIGRRPLLLSMISLMAAVMAVQAALIYQVQFKTASAHGAGIAAAAMLFVFQGAFTVGFQATVWVYPSEILPLRLRQRGSAISTAANWICNYIIVQITPPAISNIGWRTYIIFAVLNALWVPIIYLFFPETRGLELEDVDRLFSHGESHSDLLEKIGDDERVEKVSHVKQVEFIFDNAMADQEATASAPESRKVLVDDTMEEKDAPKFKKGPRFWAIIVVLSLISLLTSLEATVTSTVMPSIIVDLGGGEKFIWVTNAYFLTMTSLMPMVGQLANVFGRRWPLIISGLLFMVGSAICGRIVMRSATNIAALITGRAIQGIGGAGIGVLCEIVICDLVPLRERGTYMGAVFGMVGIGASLGPLFGGLIASYSTWRWAFYMTLPTGGVAVVLLIMFLQVKYDRSQTWATKFSSLDWAGNSLFIGGTVPVLIALGWAGGQYSWSSYRVLVPLIVGLVTMGAFIVLEGSTRITPNPMMPLHLFSNSLSAVVFLLTFIHGIVTMWTLYFLPVYFQGVLAKDAYHAGIYLLPTILALLPGAILGGLLLSKFGRYKPVLIACFALVIVGFGLFTMLDENSSTGAWVGYQMIESFGAGLAMGAMLPALLAPLADKDTALATATFCFMRTFGVLWGVAIAGAIYTNRAAQLAGEGAISNVAVNAQFRDGGAYGAAEVNYLDQLSTETRVQVISVQSIALQRSWQIAIAFGAVGLIAASAMKQMSLRKENNTEFGMTEKKRKHADEDSYNNRSAYRSRQHDVVSTDWLTENLRGGFMLLANLSELPTSSCMNLNNRARPATSAEQSEFGAFALRTVRLPVPAAATRRLAVPSHGDHRTSILGDTDNVPDHASSNTVVPAPARISNAAVHAYSSRHLVAHEAQQDFWLATGNTPASFYSPSASMDQSPVPGHDILSLSDQLNSPSQLRGFLGADDELNAMLLMGEDNNLALGMEIEPLLNQGKNLLPPTPLQFSSTETSLARFRDEIDEHIATVKIYYSDASKVPERCKDEDTGRDVENPAALLLTCTKELTDIIQSLSPAAQSDILINDTLSTETVLLALSSYLALMRLFDCVFHRIYNYLCEVSLESWESIKVKSVLRIGGVSSLQDMPLKVYAIGVLEAIKAQVQILERFMGIPGEYCLSGEATTSIGPVAPGIFSSALRARLFWAVMEQEDVQSLRGSKSYVESIRASMKDSMAFLNA</sequence>
<dbReference type="Gene3D" id="1.20.1250.20">
    <property type="entry name" value="MFS general substrate transporter like domains"/>
    <property type="match status" value="2"/>
</dbReference>
<feature type="transmembrane region" description="Helical" evidence="8">
    <location>
        <begin position="49"/>
        <end position="71"/>
    </location>
</feature>
<dbReference type="NCBIfam" id="TIGR00879">
    <property type="entry name" value="SP"/>
    <property type="match status" value="1"/>
</dbReference>
<dbReference type="PANTHER" id="PTHR48022:SF28">
    <property type="entry name" value="MAJOR FACILITATOR SUPERFAMILY (MFS) PROFILE DOMAIN-CONTAINING PROTEIN-RELATED"/>
    <property type="match status" value="1"/>
</dbReference>
<feature type="domain" description="Major facilitator superfamily (MFS) profile" evidence="9">
    <location>
        <begin position="13"/>
        <end position="452"/>
    </location>
</feature>
<feature type="transmembrane region" description="Helical" evidence="8">
    <location>
        <begin position="665"/>
        <end position="689"/>
    </location>
</feature>
<dbReference type="OrthoDB" id="6612291at2759"/>
<dbReference type="PROSITE" id="PS50850">
    <property type="entry name" value="MFS"/>
    <property type="match status" value="2"/>
</dbReference>
<feature type="transmembrane region" description="Helical" evidence="8">
    <location>
        <begin position="738"/>
        <end position="756"/>
    </location>
</feature>
<feature type="transmembrane region" description="Helical" evidence="8">
    <location>
        <begin position="901"/>
        <end position="925"/>
    </location>
</feature>
<comment type="subcellular location">
    <subcellularLocation>
        <location evidence="1">Membrane</location>
        <topology evidence="1">Multi-pass membrane protein</topology>
    </subcellularLocation>
</comment>
<accession>A0A9Q8ZEU3</accession>
<evidence type="ECO:0000256" key="5">
    <source>
        <dbReference type="ARBA" id="ARBA00022989"/>
    </source>
</evidence>
<dbReference type="GO" id="GO:0016020">
    <property type="term" value="C:membrane"/>
    <property type="evidence" value="ECO:0007669"/>
    <property type="project" value="UniProtKB-SubCell"/>
</dbReference>
<feature type="transmembrane region" description="Helical" evidence="8">
    <location>
        <begin position="327"/>
        <end position="348"/>
    </location>
</feature>
<dbReference type="Proteomes" id="UP001056012">
    <property type="component" value="Chromosome 6"/>
</dbReference>
<evidence type="ECO:0000313" key="11">
    <source>
        <dbReference type="Proteomes" id="UP001056012"/>
    </source>
</evidence>
<feature type="transmembrane region" description="Helical" evidence="8">
    <location>
        <begin position="572"/>
        <end position="591"/>
    </location>
</feature>
<keyword evidence="11" id="KW-1185">Reference proteome</keyword>
<feature type="transmembrane region" description="Helical" evidence="8">
    <location>
        <begin position="803"/>
        <end position="825"/>
    </location>
</feature>
<feature type="transmembrane region" description="Helical" evidence="8">
    <location>
        <begin position="170"/>
        <end position="192"/>
    </location>
</feature>
<feature type="transmembrane region" description="Helical" evidence="8">
    <location>
        <begin position="139"/>
        <end position="158"/>
    </location>
</feature>
<evidence type="ECO:0000256" key="1">
    <source>
        <dbReference type="ARBA" id="ARBA00004141"/>
    </source>
</evidence>
<keyword evidence="6 8" id="KW-0472">Membrane</keyword>
<dbReference type="PANTHER" id="PTHR48022">
    <property type="entry name" value="PLASTIDIC GLUCOSE TRANSPORTER 4"/>
    <property type="match status" value="1"/>
</dbReference>
<reference evidence="10" key="1">
    <citation type="submission" date="2021-12" db="EMBL/GenBank/DDBJ databases">
        <title>Curvularia clavata genome.</title>
        <authorList>
            <person name="Cao Y."/>
        </authorList>
    </citation>
    <scope>NUCLEOTIDE SEQUENCE</scope>
    <source>
        <strain evidence="10">Yc1106</strain>
    </source>
</reference>
<dbReference type="InterPro" id="IPR011701">
    <property type="entry name" value="MFS"/>
</dbReference>
<dbReference type="Gene3D" id="1.20.1720.10">
    <property type="entry name" value="Multidrug resistance protein D"/>
    <property type="match status" value="1"/>
</dbReference>
<dbReference type="InterPro" id="IPR036259">
    <property type="entry name" value="MFS_trans_sf"/>
</dbReference>
<feature type="transmembrane region" description="Helical" evidence="8">
    <location>
        <begin position="534"/>
        <end position="552"/>
    </location>
</feature>
<feature type="transmembrane region" description="Helical" evidence="8">
    <location>
        <begin position="871"/>
        <end position="889"/>
    </location>
</feature>
<feature type="transmembrane region" description="Helical" evidence="8">
    <location>
        <begin position="399"/>
        <end position="418"/>
    </location>
</feature>
<dbReference type="FunFam" id="1.20.1250.20:FF:000090">
    <property type="entry name" value="MFS sugar transporter, putative"/>
    <property type="match status" value="1"/>
</dbReference>
<feature type="transmembrane region" description="Helical" evidence="8">
    <location>
        <begin position="695"/>
        <end position="717"/>
    </location>
</feature>
<evidence type="ECO:0000256" key="8">
    <source>
        <dbReference type="SAM" id="Phobius"/>
    </source>
</evidence>
<feature type="transmembrane region" description="Helical" evidence="8">
    <location>
        <begin position="937"/>
        <end position="955"/>
    </location>
</feature>
<evidence type="ECO:0000256" key="3">
    <source>
        <dbReference type="ARBA" id="ARBA00022448"/>
    </source>
</evidence>
<dbReference type="GO" id="GO:0005351">
    <property type="term" value="F:carbohydrate:proton symporter activity"/>
    <property type="evidence" value="ECO:0007669"/>
    <property type="project" value="TreeGrafter"/>
</dbReference>
<gene>
    <name evidence="10" type="ORF">yc1106_07976</name>
</gene>
<feature type="transmembrane region" description="Helical" evidence="8">
    <location>
        <begin position="837"/>
        <end position="862"/>
    </location>
</feature>
<dbReference type="Pfam" id="PF07690">
    <property type="entry name" value="MFS_1"/>
    <property type="match status" value="1"/>
</dbReference>
<evidence type="ECO:0000259" key="9">
    <source>
        <dbReference type="PROSITE" id="PS50850"/>
    </source>
</evidence>